<feature type="domain" description="Alpha fucosidase A-like C-terminal" evidence="2">
    <location>
        <begin position="671"/>
        <end position="766"/>
    </location>
</feature>
<accession>A0A1H1U9I6</accession>
<keyword evidence="5" id="KW-1185">Reference proteome</keyword>
<dbReference type="PIRSF" id="PIRSF007663">
    <property type="entry name" value="UCP007663"/>
    <property type="match status" value="1"/>
</dbReference>
<proteinExistence type="predicted"/>
<dbReference type="Proteomes" id="UP000198983">
    <property type="component" value="Chromosome I"/>
</dbReference>
<evidence type="ECO:0000259" key="2">
    <source>
        <dbReference type="Pfam" id="PF21307"/>
    </source>
</evidence>
<name>A0A1H1U9I6_9ACTN</name>
<evidence type="ECO:0000259" key="1">
    <source>
        <dbReference type="Pfam" id="PF14498"/>
    </source>
</evidence>
<dbReference type="Pfam" id="PF21307">
    <property type="entry name" value="Glyco_hydro_95_C"/>
    <property type="match status" value="1"/>
</dbReference>
<dbReference type="InterPro" id="IPR008928">
    <property type="entry name" value="6-hairpin_glycosidase_sf"/>
</dbReference>
<feature type="domain" description="Glycosyl hydrolase family 95 catalytic" evidence="3">
    <location>
        <begin position="269"/>
        <end position="661"/>
    </location>
</feature>
<dbReference type="InterPro" id="IPR027414">
    <property type="entry name" value="GH95_N_dom"/>
</dbReference>
<evidence type="ECO:0000313" key="5">
    <source>
        <dbReference type="Proteomes" id="UP000198983"/>
    </source>
</evidence>
<feature type="domain" description="Glycosyl hydrolase family 95 N-terminal" evidence="1">
    <location>
        <begin position="1"/>
        <end position="242"/>
    </location>
</feature>
<dbReference type="AlphaFoldDB" id="A0A1H1U9I6"/>
<protein>
    <submittedName>
        <fullName evidence="4">Alpha-L-fucosidase 2</fullName>
    </submittedName>
</protein>
<dbReference type="STRING" id="117157.SAMN04489717_3519"/>
<dbReference type="Gene3D" id="1.50.10.10">
    <property type="match status" value="1"/>
</dbReference>
<dbReference type="PANTHER" id="PTHR31084">
    <property type="entry name" value="ALPHA-L-FUCOSIDASE 2"/>
    <property type="match status" value="1"/>
</dbReference>
<sequence>MWYEAPAHDWERESLPIGNGGLAASVFGGVATERLTLNEKSLWTGGPGAVENGRSYRHGLWAQPRPGALEEVRREIAATGAVEPARFAARLGQQATAFGAFQPFGTLVLDLHDPDVDPLDYRRGLSLSEGVAWVDYHLDGVRFTREHFASYPADVLVTRLRASEPRNLSLTVCLETPHAGAHVRVHNGRITVRGSLPDNQLVYESQVLVIAEDGMLFDCEDSVLVREAHAVTVILGAGTSYAPTFPDYRGRDPHRRLTRRVNAAAAQPYASLRAAHVADHANLFGRVHLDLGQPARSPMPTDELLARYDGTGPDARELETLFFQYGRYLLIASSRPGSLPANLQGGWNTSTAPPWNCDYHVNINLQMNYWPAHVTNLAETVGPLIDYIDGLRPPGREAARRICGVGGWVVQNQTNVWGFTGVHDWPTAFWFPEAAAWLCRHLWEHYEFGGDVDFLREHAYPVMAEAARFWLGFLVEDADGTLVVSPSYSPEHGPVTAGASMSQQIVWDLLTNTLAAAQVLDADDEFRQRLVDTLARLDPGLRVGSWGQLQEWKGDLDVATDDHRHVSHLYALHPGSQVSPLTTPDLAKAAQVSLRARGDGGTGWSKAWKVNFWARLLDGDHAHLMLGELLRNSTLPNLWDTHPPFQIDGNLGATAGVAEMLLQSRLEGRTAFVHVLPALPAVWSRGRVCGLRARGDLTVDATWVDCRAERIDLLPGRTRDLRLSTNLVSSSYSLCDRTTGEPVPHTRDDADHVIGFTAQAGHRYRLRAG</sequence>
<dbReference type="InterPro" id="IPR012341">
    <property type="entry name" value="6hp_glycosidase-like_sf"/>
</dbReference>
<organism evidence="4 5">
    <name type="scientific">Actinopolymorpha singaporensis</name>
    <dbReference type="NCBI Taxonomy" id="117157"/>
    <lineage>
        <taxon>Bacteria</taxon>
        <taxon>Bacillati</taxon>
        <taxon>Actinomycetota</taxon>
        <taxon>Actinomycetes</taxon>
        <taxon>Propionibacteriales</taxon>
        <taxon>Actinopolymorphaceae</taxon>
        <taxon>Actinopolymorpha</taxon>
    </lineage>
</organism>
<evidence type="ECO:0000259" key="3">
    <source>
        <dbReference type="Pfam" id="PF22124"/>
    </source>
</evidence>
<dbReference type="InterPro" id="IPR016518">
    <property type="entry name" value="Alpha-L-fucosidase"/>
</dbReference>
<gene>
    <name evidence="4" type="ORF">SAMN04489717_3519</name>
</gene>
<evidence type="ECO:0000313" key="4">
    <source>
        <dbReference type="EMBL" id="SDS68559.1"/>
    </source>
</evidence>
<dbReference type="GO" id="GO:0005975">
    <property type="term" value="P:carbohydrate metabolic process"/>
    <property type="evidence" value="ECO:0007669"/>
    <property type="project" value="InterPro"/>
</dbReference>
<dbReference type="Pfam" id="PF22124">
    <property type="entry name" value="Glyco_hydro_95_cat"/>
    <property type="match status" value="1"/>
</dbReference>
<reference evidence="4 5" key="1">
    <citation type="submission" date="2016-10" db="EMBL/GenBank/DDBJ databases">
        <authorList>
            <person name="de Groot N.N."/>
        </authorList>
    </citation>
    <scope>NUCLEOTIDE SEQUENCE [LARGE SCALE GENOMIC DNA]</scope>
    <source>
        <strain evidence="4 5">DSM 22024</strain>
    </source>
</reference>
<dbReference type="SUPFAM" id="SSF48208">
    <property type="entry name" value="Six-hairpin glycosidases"/>
    <property type="match status" value="1"/>
</dbReference>
<dbReference type="InterPro" id="IPR054363">
    <property type="entry name" value="GH95_cat"/>
</dbReference>
<dbReference type="InterPro" id="IPR049053">
    <property type="entry name" value="AFCA-like_C"/>
</dbReference>
<dbReference type="PANTHER" id="PTHR31084:SF19">
    <property type="entry name" value="GLYCOSYL HYDROLASE FAMILY 95 N-TERMINAL DOMAIN-CONTAINING PROTEIN"/>
    <property type="match status" value="1"/>
</dbReference>
<dbReference type="GO" id="GO:0004560">
    <property type="term" value="F:alpha-L-fucosidase activity"/>
    <property type="evidence" value="ECO:0007669"/>
    <property type="project" value="InterPro"/>
</dbReference>
<dbReference type="Pfam" id="PF14498">
    <property type="entry name" value="Glyco_hyd_65N_2"/>
    <property type="match status" value="1"/>
</dbReference>
<dbReference type="EMBL" id="LT629732">
    <property type="protein sequence ID" value="SDS68559.1"/>
    <property type="molecule type" value="Genomic_DNA"/>
</dbReference>
<dbReference type="RefSeq" id="WP_092654716.1">
    <property type="nucleotide sequence ID" value="NZ_LT629732.1"/>
</dbReference>
<dbReference type="OrthoDB" id="9802600at2"/>